<organism evidence="5 6">
    <name type="scientific">Crassostrea virginica</name>
    <name type="common">Eastern oyster</name>
    <dbReference type="NCBI Taxonomy" id="6565"/>
    <lineage>
        <taxon>Eukaryota</taxon>
        <taxon>Metazoa</taxon>
        <taxon>Spiralia</taxon>
        <taxon>Lophotrochozoa</taxon>
        <taxon>Mollusca</taxon>
        <taxon>Bivalvia</taxon>
        <taxon>Autobranchia</taxon>
        <taxon>Pteriomorphia</taxon>
        <taxon>Ostreida</taxon>
        <taxon>Ostreoidea</taxon>
        <taxon>Ostreidae</taxon>
        <taxon>Crassostrea</taxon>
    </lineage>
</organism>
<protein>
    <recommendedName>
        <fullName evidence="2">small monomeric GTPase</fullName>
        <ecNumber evidence="2">3.6.5.2</ecNumber>
    </recommendedName>
</protein>
<evidence type="ECO:0000256" key="3">
    <source>
        <dbReference type="ARBA" id="ARBA00022801"/>
    </source>
</evidence>
<proteinExistence type="inferred from homology"/>
<dbReference type="RefSeq" id="XP_022289984.1">
    <property type="nucleotide sequence ID" value="XM_022434276.1"/>
</dbReference>
<gene>
    <name evidence="6" type="primary">LOC111101690</name>
</gene>
<dbReference type="InterPro" id="IPR027417">
    <property type="entry name" value="P-loop_NTPase"/>
</dbReference>
<dbReference type="Pfam" id="PF00071">
    <property type="entry name" value="Ras"/>
    <property type="match status" value="1"/>
</dbReference>
<dbReference type="Gene3D" id="3.40.50.300">
    <property type="entry name" value="P-loop containing nucleotide triphosphate hydrolases"/>
    <property type="match status" value="1"/>
</dbReference>
<dbReference type="AlphaFoldDB" id="A0A8B8AIY2"/>
<name>A0A8B8AIY2_CRAVI</name>
<dbReference type="GO" id="GO:0005525">
    <property type="term" value="F:GTP binding"/>
    <property type="evidence" value="ECO:0007669"/>
    <property type="project" value="InterPro"/>
</dbReference>
<dbReference type="GeneID" id="111101690"/>
<dbReference type="PROSITE" id="PS51421">
    <property type="entry name" value="RAS"/>
    <property type="match status" value="1"/>
</dbReference>
<dbReference type="Proteomes" id="UP000694844">
    <property type="component" value="Chromosome 6"/>
</dbReference>
<dbReference type="PANTHER" id="PTHR45704">
    <property type="entry name" value="RAS-LIKE FAMILY MEMBER 11"/>
    <property type="match status" value="1"/>
</dbReference>
<dbReference type="EC" id="3.6.5.2" evidence="2"/>
<comment type="catalytic activity">
    <reaction evidence="4">
        <text>GTP + H2O = GDP + phosphate + H(+)</text>
        <dbReference type="Rhea" id="RHEA:19669"/>
        <dbReference type="ChEBI" id="CHEBI:15377"/>
        <dbReference type="ChEBI" id="CHEBI:15378"/>
        <dbReference type="ChEBI" id="CHEBI:37565"/>
        <dbReference type="ChEBI" id="CHEBI:43474"/>
        <dbReference type="ChEBI" id="CHEBI:58189"/>
        <dbReference type="EC" id="3.6.5.2"/>
    </reaction>
</comment>
<evidence type="ECO:0000256" key="2">
    <source>
        <dbReference type="ARBA" id="ARBA00011984"/>
    </source>
</evidence>
<evidence type="ECO:0000256" key="4">
    <source>
        <dbReference type="ARBA" id="ARBA00048098"/>
    </source>
</evidence>
<dbReference type="SUPFAM" id="SSF52540">
    <property type="entry name" value="P-loop containing nucleoside triphosphate hydrolases"/>
    <property type="match status" value="1"/>
</dbReference>
<evidence type="ECO:0000313" key="6">
    <source>
        <dbReference type="RefSeq" id="XP_022289984.1"/>
    </source>
</evidence>
<comment type="similarity">
    <text evidence="1">Belongs to the small GTPase superfamily. Ras family.</text>
</comment>
<evidence type="ECO:0000256" key="1">
    <source>
        <dbReference type="ARBA" id="ARBA00008344"/>
    </source>
</evidence>
<dbReference type="PROSITE" id="PS51419">
    <property type="entry name" value="RAB"/>
    <property type="match status" value="1"/>
</dbReference>
<keyword evidence="3" id="KW-0378">Hydrolase</keyword>
<dbReference type="SMART" id="SM00173">
    <property type="entry name" value="RAS"/>
    <property type="match status" value="1"/>
</dbReference>
<dbReference type="PRINTS" id="PR00449">
    <property type="entry name" value="RASTRNSFRMNG"/>
</dbReference>
<sequence>MSVRRFSGAKIVVFGGPGVGKTAFVVRYMTKRYIGDYDRNKEMLYNHKIPSPRDDVTLEIIDTAANDSIERKESHIKWGDGFVFIYSITDKASFEYACTLKDMLVKLRGQEVPAIIIANKCDLLSVRQVTDCEGTTLAEQLNCPKFDVSVAEGYSGVSEAMEELVIQLKREYVKNCSQAAVSANDKTKSKLFTFKKGFKKRISRSHSDTV</sequence>
<dbReference type="SMART" id="SM00175">
    <property type="entry name" value="RAB"/>
    <property type="match status" value="1"/>
</dbReference>
<dbReference type="InterPro" id="IPR051065">
    <property type="entry name" value="Ras-related_GTPase"/>
</dbReference>
<dbReference type="KEGG" id="cvn:111101690"/>
<dbReference type="GO" id="GO:0003925">
    <property type="term" value="F:G protein activity"/>
    <property type="evidence" value="ECO:0007669"/>
    <property type="project" value="UniProtKB-EC"/>
</dbReference>
<keyword evidence="5" id="KW-1185">Reference proteome</keyword>
<reference evidence="6" key="1">
    <citation type="submission" date="2025-08" db="UniProtKB">
        <authorList>
            <consortium name="RefSeq"/>
        </authorList>
    </citation>
    <scope>IDENTIFICATION</scope>
    <source>
        <tissue evidence="6">Whole sample</tissue>
    </source>
</reference>
<accession>A0A8B8AIY2</accession>
<evidence type="ECO:0000313" key="5">
    <source>
        <dbReference type="Proteomes" id="UP000694844"/>
    </source>
</evidence>
<dbReference type="OrthoDB" id="18798at2759"/>
<dbReference type="InterPro" id="IPR001806">
    <property type="entry name" value="Small_GTPase"/>
</dbReference>